<dbReference type="PANTHER" id="PTHR33608:SF6">
    <property type="entry name" value="BLL2464 PROTEIN"/>
    <property type="match status" value="1"/>
</dbReference>
<accession>A0A3P1VES7</accession>
<dbReference type="InterPro" id="IPR002881">
    <property type="entry name" value="DUF58"/>
</dbReference>
<dbReference type="Proteomes" id="UP000271272">
    <property type="component" value="Unassembled WGS sequence"/>
</dbReference>
<feature type="domain" description="DUF58" evidence="2">
    <location>
        <begin position="108"/>
        <end position="287"/>
    </location>
</feature>
<evidence type="ECO:0000313" key="4">
    <source>
        <dbReference type="Proteomes" id="UP000271272"/>
    </source>
</evidence>
<dbReference type="EMBL" id="RQZC01000001">
    <property type="protein sequence ID" value="RRD30943.1"/>
    <property type="molecule type" value="Genomic_DNA"/>
</dbReference>
<reference evidence="3 4" key="1">
    <citation type="submission" date="2018-11" db="EMBL/GenBank/DDBJ databases">
        <title>Genomes From Bacteria Associated with the Canine Oral Cavity: a Test Case for Automated Genome-Based Taxonomic Assignment.</title>
        <authorList>
            <person name="Coil D.A."/>
            <person name="Jospin G."/>
            <person name="Darling A.E."/>
            <person name="Wallis C."/>
            <person name="Davis I.J."/>
            <person name="Harris S."/>
            <person name="Eisen J.A."/>
            <person name="Holcombe L.J."/>
            <person name="O'Flynn C."/>
        </authorList>
    </citation>
    <scope>NUCLEOTIDE SEQUENCE [LARGE SCALE GENOMIC DNA]</scope>
    <source>
        <strain evidence="3 4">OH5050</strain>
    </source>
</reference>
<dbReference type="RefSeq" id="WP_124932855.1">
    <property type="nucleotide sequence ID" value="NZ_RQZC01000001.1"/>
</dbReference>
<evidence type="ECO:0000313" key="3">
    <source>
        <dbReference type="EMBL" id="RRD30943.1"/>
    </source>
</evidence>
<evidence type="ECO:0000259" key="2">
    <source>
        <dbReference type="Pfam" id="PF01882"/>
    </source>
</evidence>
<feature type="compositionally biased region" description="Low complexity" evidence="1">
    <location>
        <begin position="32"/>
        <end position="51"/>
    </location>
</feature>
<protein>
    <submittedName>
        <fullName evidence="3">DUF58 domain-containing protein</fullName>
    </submittedName>
</protein>
<comment type="caution">
    <text evidence="3">The sequence shown here is derived from an EMBL/GenBank/DDBJ whole genome shotgun (WGS) entry which is preliminary data.</text>
</comment>
<dbReference type="PANTHER" id="PTHR33608">
    <property type="entry name" value="BLL2464 PROTEIN"/>
    <property type="match status" value="1"/>
</dbReference>
<name>A0A3P1VES7_9ACTO</name>
<organism evidence="3 4">
    <name type="scientific">Actinomyces bowdenii</name>
    <dbReference type="NCBI Taxonomy" id="131109"/>
    <lineage>
        <taxon>Bacteria</taxon>
        <taxon>Bacillati</taxon>
        <taxon>Actinomycetota</taxon>
        <taxon>Actinomycetes</taxon>
        <taxon>Actinomycetales</taxon>
        <taxon>Actinomycetaceae</taxon>
        <taxon>Actinomyces</taxon>
    </lineage>
</organism>
<feature type="region of interest" description="Disordered" evidence="1">
    <location>
        <begin position="1"/>
        <end position="68"/>
    </location>
</feature>
<dbReference type="Pfam" id="PF01882">
    <property type="entry name" value="DUF58"/>
    <property type="match status" value="1"/>
</dbReference>
<gene>
    <name evidence="3" type="ORF">EII10_02345</name>
</gene>
<proteinExistence type="predicted"/>
<keyword evidence="4" id="KW-1185">Reference proteome</keyword>
<dbReference type="AlphaFoldDB" id="A0A3P1VES7"/>
<evidence type="ECO:0000256" key="1">
    <source>
        <dbReference type="SAM" id="MobiDB-lite"/>
    </source>
</evidence>
<dbReference type="OrthoDB" id="9776116at2"/>
<sequence>MSRKARRGPTGDPGRPSRQSPQDHPDRGGRPGQEAPGAAGAPGAPGAPGEAPGEEPRTTGWSRRRGGRMERLRAALTLPTLRRATGLLDGRHKSIFVGRGQDFDDMSLYRPGDDVTDIDWKSSARVGQPVIKRYQRESMVPLILAVDTGRTMAAQAPSGQDKRDLALGVAEVFSYLARMRGDSVALVAGDSARTISRPARSGAKHAETLLALLARTFEALDGPDGRLLPQAPASSLPRLMERVVTWHRRRSLVILITDTSHPGPESALWLRRLSMLHEVIVVQVDDDDPLRADGGRAWDIDAPVEVPAFLRHDPLLRSQLELAAAWRRDVAEDLLDARHLEHGTIKDEAGLIDSLADLLQRERAAVARGRR</sequence>